<reference evidence="2 3" key="1">
    <citation type="submission" date="2014-04" db="EMBL/GenBank/DDBJ databases">
        <title>Evolutionary Origins and Diversification of the Mycorrhizal Mutualists.</title>
        <authorList>
            <consortium name="DOE Joint Genome Institute"/>
            <consortium name="Mycorrhizal Genomics Consortium"/>
            <person name="Kohler A."/>
            <person name="Kuo A."/>
            <person name="Nagy L.G."/>
            <person name="Floudas D."/>
            <person name="Copeland A."/>
            <person name="Barry K.W."/>
            <person name="Cichocki N."/>
            <person name="Veneault-Fourrey C."/>
            <person name="LaButti K."/>
            <person name="Lindquist E.A."/>
            <person name="Lipzen A."/>
            <person name="Lundell T."/>
            <person name="Morin E."/>
            <person name="Murat C."/>
            <person name="Riley R."/>
            <person name="Ohm R."/>
            <person name="Sun H."/>
            <person name="Tunlid A."/>
            <person name="Henrissat B."/>
            <person name="Grigoriev I.V."/>
            <person name="Hibbett D.S."/>
            <person name="Martin F."/>
        </authorList>
    </citation>
    <scope>NUCLEOTIDE SEQUENCE [LARGE SCALE GENOMIC DNA]</scope>
    <source>
        <strain evidence="2 3">FD-317 M1</strain>
    </source>
</reference>
<evidence type="ECO:0000313" key="3">
    <source>
        <dbReference type="Proteomes" id="UP000053593"/>
    </source>
</evidence>
<dbReference type="HOGENOM" id="CLU_1669563_0_0_1"/>
<dbReference type="EMBL" id="KN835021">
    <property type="protein sequence ID" value="KIK49772.1"/>
    <property type="molecule type" value="Genomic_DNA"/>
</dbReference>
<feature type="region of interest" description="Disordered" evidence="1">
    <location>
        <begin position="1"/>
        <end position="48"/>
    </location>
</feature>
<sequence length="158" mass="17119">MLRASFDADRIDKGKQGNRGELAEVSVELPQTGNAGPQAEKEESLSDDSNLLKAQTLKPTFPSRAGEDETAQELNASLVKGTDCDSTHAAPTTQHLALVPGPTMYPLRFPQDAKGIQWFENAFEFLNINLGGPYTAFNKSTDGKLGIAVYPRQIVLVN</sequence>
<proteinExistence type="predicted"/>
<evidence type="ECO:0000256" key="1">
    <source>
        <dbReference type="SAM" id="MobiDB-lite"/>
    </source>
</evidence>
<dbReference type="Proteomes" id="UP000053593">
    <property type="component" value="Unassembled WGS sequence"/>
</dbReference>
<evidence type="ECO:0000313" key="2">
    <source>
        <dbReference type="EMBL" id="KIK49772.1"/>
    </source>
</evidence>
<accession>A0A0D0BW38</accession>
<name>A0A0D0BW38_9AGAR</name>
<protein>
    <submittedName>
        <fullName evidence="2">Uncharacterized protein</fullName>
    </submittedName>
</protein>
<keyword evidence="3" id="KW-1185">Reference proteome</keyword>
<organism evidence="2 3">
    <name type="scientific">Collybiopsis luxurians FD-317 M1</name>
    <dbReference type="NCBI Taxonomy" id="944289"/>
    <lineage>
        <taxon>Eukaryota</taxon>
        <taxon>Fungi</taxon>
        <taxon>Dikarya</taxon>
        <taxon>Basidiomycota</taxon>
        <taxon>Agaricomycotina</taxon>
        <taxon>Agaricomycetes</taxon>
        <taxon>Agaricomycetidae</taxon>
        <taxon>Agaricales</taxon>
        <taxon>Marasmiineae</taxon>
        <taxon>Omphalotaceae</taxon>
        <taxon>Collybiopsis</taxon>
        <taxon>Collybiopsis luxurians</taxon>
    </lineage>
</organism>
<gene>
    <name evidence="2" type="ORF">GYMLUDRAFT_253594</name>
</gene>
<feature type="compositionally biased region" description="Basic and acidic residues" evidence="1">
    <location>
        <begin position="1"/>
        <end position="15"/>
    </location>
</feature>
<dbReference type="AlphaFoldDB" id="A0A0D0BW38"/>